<name>A0A395V782_9FIRM</name>
<feature type="compositionally biased region" description="Basic and acidic residues" evidence="1">
    <location>
        <begin position="401"/>
        <end position="433"/>
    </location>
</feature>
<dbReference type="AlphaFoldDB" id="A0A395V782"/>
<feature type="compositionally biased region" description="Basic and acidic residues" evidence="1">
    <location>
        <begin position="442"/>
        <end position="452"/>
    </location>
</feature>
<feature type="region of interest" description="Disordered" evidence="1">
    <location>
        <begin position="338"/>
        <end position="373"/>
    </location>
</feature>
<protein>
    <submittedName>
        <fullName evidence="3">Uncharacterized protein</fullName>
    </submittedName>
</protein>
<dbReference type="EMBL" id="QRVL01000011">
    <property type="protein sequence ID" value="RGS38727.1"/>
    <property type="molecule type" value="Genomic_DNA"/>
</dbReference>
<comment type="caution">
    <text evidence="3">The sequence shown here is derived from an EMBL/GenBank/DDBJ whole genome shotgun (WGS) entry which is preliminary data.</text>
</comment>
<keyword evidence="2" id="KW-0472">Membrane</keyword>
<proteinExistence type="predicted"/>
<organism evidence="3 4">
    <name type="scientific">Roseburia hominis</name>
    <dbReference type="NCBI Taxonomy" id="301301"/>
    <lineage>
        <taxon>Bacteria</taxon>
        <taxon>Bacillati</taxon>
        <taxon>Bacillota</taxon>
        <taxon>Clostridia</taxon>
        <taxon>Lachnospirales</taxon>
        <taxon>Lachnospiraceae</taxon>
        <taxon>Roseburia</taxon>
    </lineage>
</organism>
<feature type="region of interest" description="Disordered" evidence="1">
    <location>
        <begin position="1"/>
        <end position="82"/>
    </location>
</feature>
<sequence>MSRRRKKAGEKARTMTRSTAAEATAEGSTPAEQAVGGTAAETTAEGSAPAEQAVGNTSAKETLSASIEPAERSENEAETWQTGARIRIADMEPDYSDITVKNPRIGKVMRLEEEAKRQSEIEKLRAKRIRQEQEYIDQMSLSVENHLRATKEEQQYNEQFEERIRTEVYRMHGISEDKLQGMTEYRNAWYQGTAFAMFFLSLVLIAICGVLHGFGSEICIFMAFYTAIEGALLSNGRKQSLFFTVLTKGVYLLLFPVMLVTFTCYELGFEEYALLVPVFTVAGVVVLMIGALSYFLYDPYRVDRRNRKKANRYIVEIEKAALKEVRLKEKAFAKQEKKQAKLTQKQEKRQEKLAQKEEDRTKKAAARDERRRQRKEEWAARRARWRAWWSEKLSHLGFVKKKESADEMHKSPADGDTTEEHSAEGDSVERDAAEGDAAEESSVEKNTVKEACENETTGD</sequence>
<feature type="compositionally biased region" description="Polar residues" evidence="1">
    <location>
        <begin position="54"/>
        <end position="65"/>
    </location>
</feature>
<evidence type="ECO:0000256" key="1">
    <source>
        <dbReference type="SAM" id="MobiDB-lite"/>
    </source>
</evidence>
<feature type="transmembrane region" description="Helical" evidence="2">
    <location>
        <begin position="274"/>
        <end position="297"/>
    </location>
</feature>
<evidence type="ECO:0000313" key="4">
    <source>
        <dbReference type="Proteomes" id="UP000266172"/>
    </source>
</evidence>
<keyword evidence="2" id="KW-0812">Transmembrane</keyword>
<feature type="compositionally biased region" description="Low complexity" evidence="1">
    <location>
        <begin position="15"/>
        <end position="51"/>
    </location>
</feature>
<reference evidence="3 4" key="1">
    <citation type="submission" date="2018-08" db="EMBL/GenBank/DDBJ databases">
        <title>A genome reference for cultivated species of the human gut microbiota.</title>
        <authorList>
            <person name="Zou Y."/>
            <person name="Xue W."/>
            <person name="Luo G."/>
        </authorList>
    </citation>
    <scope>NUCLEOTIDE SEQUENCE [LARGE SCALE GENOMIC DNA]</scope>
    <source>
        <strain evidence="3 4">AF22-12AC</strain>
    </source>
</reference>
<feature type="transmembrane region" description="Helical" evidence="2">
    <location>
        <begin position="213"/>
        <end position="234"/>
    </location>
</feature>
<evidence type="ECO:0000313" key="3">
    <source>
        <dbReference type="EMBL" id="RGS38727.1"/>
    </source>
</evidence>
<keyword evidence="2" id="KW-1133">Transmembrane helix</keyword>
<evidence type="ECO:0000256" key="2">
    <source>
        <dbReference type="SAM" id="Phobius"/>
    </source>
</evidence>
<dbReference type="RefSeq" id="WP_118097819.1">
    <property type="nucleotide sequence ID" value="NZ_WQNT01000014.1"/>
</dbReference>
<feature type="transmembrane region" description="Helical" evidence="2">
    <location>
        <begin position="241"/>
        <end position="262"/>
    </location>
</feature>
<feature type="transmembrane region" description="Helical" evidence="2">
    <location>
        <begin position="188"/>
        <end position="207"/>
    </location>
</feature>
<gene>
    <name evidence="3" type="ORF">DWX93_12120</name>
</gene>
<dbReference type="Proteomes" id="UP000266172">
    <property type="component" value="Unassembled WGS sequence"/>
</dbReference>
<accession>A0A395V782</accession>
<feature type="region of interest" description="Disordered" evidence="1">
    <location>
        <begin position="401"/>
        <end position="459"/>
    </location>
</feature>